<accession>A0A0P1BAW1</accession>
<dbReference type="AlphaFoldDB" id="A0A0P1BAW1"/>
<keyword evidence="4 10" id="KW-1133">Transmembrane helix</keyword>
<dbReference type="Proteomes" id="UP000054845">
    <property type="component" value="Unassembled WGS sequence"/>
</dbReference>
<evidence type="ECO:0000256" key="2">
    <source>
        <dbReference type="ARBA" id="ARBA00004370"/>
    </source>
</evidence>
<dbReference type="OrthoDB" id="1552at2759"/>
<sequence>MFAGHSASRRLAKACTRHPFVTKQKRHMHVSSCASAPRSPIRSPAARASVSTKRLDEARSTVDRSDIGPRRPLCTSTSWLQRAESAQKPADRQNVKRKDEAKQEQDTGSQTQTQGEAESSTSSGVRITDRRDPSMASYRESGKSSAAEAAGSESGQAPQSSNVSAGNAQSSSAGPAPMSTPAPDSLLSTEELLKRRMRMAQERLERHPASSPAPAPTTSSTAAQTSPSAAQASPSISAVPPQQSQSQGSKEAFSSIPAVDGVMLNRTDHSSSRGAESSSFKAGESVGSPFSSALSDVAKSSGLKAGSRSDAGSTKTQGEGANEDTVAGLGMGVGMSSGGSRIFRTGGASGTSRDGQSSGTSLGKSAAAGQAGQSINEKGSELNSSRANDEERPVALDPHEPRTLVHPFDSHAFVQRLMSAGWVKRRSSMSDPHPASDSLDHASSAQGLEQALSEGERQQLPSNEVQRPHDPAEAIMEATRFLLSSRSEVVLRRNLNKTMVENEAYLFNAALAELRTELQVRARSDAAALRSITTLLQREVDGLSQRMTEEINTLKHDIAVDMNNRKSESQQDTNALEQEIQDLQNRFTISLGDLRVEIEESIRWGATRRALGLAFGIALIVISTIFLADYFAPVNSESDENAYEARSSSSSGEQGIES</sequence>
<feature type="compositionally biased region" description="Polar residues" evidence="9">
    <location>
        <begin position="158"/>
        <end position="173"/>
    </location>
</feature>
<dbReference type="EMBL" id="CCYA01000147">
    <property type="protein sequence ID" value="CEH12262.1"/>
    <property type="molecule type" value="Genomic_DNA"/>
</dbReference>
<feature type="coiled-coil region" evidence="8">
    <location>
        <begin position="559"/>
        <end position="586"/>
    </location>
</feature>
<feature type="compositionally biased region" description="Basic and acidic residues" evidence="9">
    <location>
        <begin position="53"/>
        <end position="69"/>
    </location>
</feature>
<feature type="region of interest" description="Disordered" evidence="9">
    <location>
        <begin position="638"/>
        <end position="658"/>
    </location>
</feature>
<evidence type="ECO:0000256" key="7">
    <source>
        <dbReference type="ARBA" id="ARBA00023136"/>
    </source>
</evidence>
<name>A0A0P1BAW1_9BASI</name>
<keyword evidence="6" id="KW-0496">Mitochondrion</keyword>
<reference evidence="11 12" key="1">
    <citation type="submission" date="2014-09" db="EMBL/GenBank/DDBJ databases">
        <authorList>
            <person name="Magalhaes I.L.F."/>
            <person name="Oliveira U."/>
            <person name="Santos F.R."/>
            <person name="Vidigal T.H.D.A."/>
            <person name="Brescovit A.D."/>
            <person name="Santos A.J."/>
        </authorList>
    </citation>
    <scope>NUCLEOTIDE SEQUENCE [LARGE SCALE GENOMIC DNA]</scope>
</reference>
<evidence type="ECO:0000256" key="4">
    <source>
        <dbReference type="ARBA" id="ARBA00022989"/>
    </source>
</evidence>
<dbReference type="Pfam" id="PF07798">
    <property type="entry name" value="CCDC90-like"/>
    <property type="match status" value="1"/>
</dbReference>
<feature type="compositionally biased region" description="Low complexity" evidence="9">
    <location>
        <begin position="209"/>
        <end position="247"/>
    </location>
</feature>
<dbReference type="STRING" id="401625.A0A0P1BAW1"/>
<dbReference type="InterPro" id="IPR024461">
    <property type="entry name" value="CCDC90-like"/>
</dbReference>
<evidence type="ECO:0000256" key="5">
    <source>
        <dbReference type="ARBA" id="ARBA00023054"/>
    </source>
</evidence>
<feature type="compositionally biased region" description="Polar residues" evidence="9">
    <location>
        <begin position="310"/>
        <end position="319"/>
    </location>
</feature>
<evidence type="ECO:0000256" key="8">
    <source>
        <dbReference type="SAM" id="Coils"/>
    </source>
</evidence>
<keyword evidence="7 10" id="KW-0472">Membrane</keyword>
<evidence type="ECO:0000256" key="10">
    <source>
        <dbReference type="SAM" id="Phobius"/>
    </source>
</evidence>
<dbReference type="GO" id="GO:0005739">
    <property type="term" value="C:mitochondrion"/>
    <property type="evidence" value="ECO:0007669"/>
    <property type="project" value="UniProtKB-SubCell"/>
</dbReference>
<keyword evidence="12" id="KW-1185">Reference proteome</keyword>
<feature type="compositionally biased region" description="Polar residues" evidence="9">
    <location>
        <begin position="375"/>
        <end position="386"/>
    </location>
</feature>
<dbReference type="GO" id="GO:0016020">
    <property type="term" value="C:membrane"/>
    <property type="evidence" value="ECO:0007669"/>
    <property type="project" value="UniProtKB-SubCell"/>
</dbReference>
<feature type="compositionally biased region" description="Polar residues" evidence="9">
    <location>
        <begin position="106"/>
        <end position="125"/>
    </location>
</feature>
<feature type="region of interest" description="Disordered" evidence="9">
    <location>
        <begin position="26"/>
        <end position="394"/>
    </location>
</feature>
<evidence type="ECO:0000256" key="1">
    <source>
        <dbReference type="ARBA" id="ARBA00004173"/>
    </source>
</evidence>
<evidence type="ECO:0000256" key="3">
    <source>
        <dbReference type="ARBA" id="ARBA00022692"/>
    </source>
</evidence>
<evidence type="ECO:0000313" key="12">
    <source>
        <dbReference type="Proteomes" id="UP000054845"/>
    </source>
</evidence>
<feature type="compositionally biased region" description="Polar residues" evidence="9">
    <location>
        <begin position="350"/>
        <end position="363"/>
    </location>
</feature>
<feature type="compositionally biased region" description="Low complexity" evidence="9">
    <location>
        <begin position="143"/>
        <end position="157"/>
    </location>
</feature>
<keyword evidence="3 10" id="KW-0812">Transmembrane</keyword>
<evidence type="ECO:0000313" key="11">
    <source>
        <dbReference type="EMBL" id="CEH12262.1"/>
    </source>
</evidence>
<feature type="transmembrane region" description="Helical" evidence="10">
    <location>
        <begin position="610"/>
        <end position="632"/>
    </location>
</feature>
<dbReference type="PANTHER" id="PTHR14360">
    <property type="entry name" value="PROTEIN FMP32, MITOCHONDRIAL"/>
    <property type="match status" value="1"/>
</dbReference>
<protein>
    <submittedName>
        <fullName evidence="11">Mitochondrion protein</fullName>
    </submittedName>
</protein>
<keyword evidence="5 8" id="KW-0175">Coiled coil</keyword>
<proteinExistence type="predicted"/>
<feature type="compositionally biased region" description="Low complexity" evidence="9">
    <location>
        <begin position="365"/>
        <end position="374"/>
    </location>
</feature>
<feature type="region of interest" description="Disordered" evidence="9">
    <location>
        <begin position="425"/>
        <end position="470"/>
    </location>
</feature>
<organism evidence="11 12">
    <name type="scientific">Ceraceosorus bombacis</name>
    <dbReference type="NCBI Taxonomy" id="401625"/>
    <lineage>
        <taxon>Eukaryota</taxon>
        <taxon>Fungi</taxon>
        <taxon>Dikarya</taxon>
        <taxon>Basidiomycota</taxon>
        <taxon>Ustilaginomycotina</taxon>
        <taxon>Exobasidiomycetes</taxon>
        <taxon>Ceraceosorales</taxon>
        <taxon>Ceraceosoraceae</taxon>
        <taxon>Ceraceosorus</taxon>
    </lineage>
</organism>
<dbReference type="PANTHER" id="PTHR14360:SF12">
    <property type="entry name" value="MOZ PROTEIN REPRESENTS A CHROMATIN-ASSOCIATED ACETYLTRANSFERASE"/>
    <property type="match status" value="1"/>
</dbReference>
<evidence type="ECO:0000256" key="6">
    <source>
        <dbReference type="ARBA" id="ARBA00023128"/>
    </source>
</evidence>
<feature type="compositionally biased region" description="Basic and acidic residues" evidence="9">
    <location>
        <begin position="191"/>
        <end position="208"/>
    </location>
</feature>
<feature type="compositionally biased region" description="Basic and acidic residues" evidence="9">
    <location>
        <begin position="89"/>
        <end position="105"/>
    </location>
</feature>
<evidence type="ECO:0000256" key="9">
    <source>
        <dbReference type="SAM" id="MobiDB-lite"/>
    </source>
</evidence>
<comment type="subcellular location">
    <subcellularLocation>
        <location evidence="2">Membrane</location>
    </subcellularLocation>
    <subcellularLocation>
        <location evidence="1">Mitochondrion</location>
    </subcellularLocation>
</comment>